<comment type="subcellular location">
    <subcellularLocation>
        <location evidence="1">Nucleus</location>
    </subcellularLocation>
</comment>
<dbReference type="AlphaFoldDB" id="A0AAF0JF85"/>
<dbReference type="PROSITE" id="PS00058">
    <property type="entry name" value="DNA_MISMATCH_REPAIR_1"/>
    <property type="match status" value="1"/>
</dbReference>
<evidence type="ECO:0000259" key="6">
    <source>
        <dbReference type="SMART" id="SM01340"/>
    </source>
</evidence>
<evidence type="ECO:0000313" key="7">
    <source>
        <dbReference type="EMBL" id="WFD44832.1"/>
    </source>
</evidence>
<dbReference type="InterPro" id="IPR014721">
    <property type="entry name" value="Ribsml_uS5_D2-typ_fold_subgr"/>
</dbReference>
<reference evidence="7" key="1">
    <citation type="submission" date="2023-02" db="EMBL/GenBank/DDBJ databases">
        <title>Mating type loci evolution in Malassezia.</title>
        <authorList>
            <person name="Coelho M.A."/>
        </authorList>
    </citation>
    <scope>NUCLEOTIDE SEQUENCE</scope>
    <source>
        <strain evidence="7">CBS 14136</strain>
    </source>
</reference>
<organism evidence="7 8">
    <name type="scientific">Malassezia psittaci</name>
    <dbReference type="NCBI Taxonomy" id="1821823"/>
    <lineage>
        <taxon>Eukaryota</taxon>
        <taxon>Fungi</taxon>
        <taxon>Dikarya</taxon>
        <taxon>Basidiomycota</taxon>
        <taxon>Ustilaginomycotina</taxon>
        <taxon>Malasseziomycetes</taxon>
        <taxon>Malasseziales</taxon>
        <taxon>Malasseziaceae</taxon>
        <taxon>Malassezia</taxon>
    </lineage>
</organism>
<keyword evidence="5" id="KW-0539">Nucleus</keyword>
<dbReference type="SMART" id="SM01340">
    <property type="entry name" value="DNA_mis_repair"/>
    <property type="match status" value="1"/>
</dbReference>
<dbReference type="FunFam" id="3.30.565.10:FF:000003">
    <property type="entry name" value="DNA mismatch repair endonuclease MutL"/>
    <property type="match status" value="1"/>
</dbReference>
<dbReference type="Gene3D" id="3.30.565.10">
    <property type="entry name" value="Histidine kinase-like ATPase, C-terminal domain"/>
    <property type="match status" value="1"/>
</dbReference>
<protein>
    <submittedName>
        <fullName evidence="7">DNA mismatch repair protein Mlh1</fullName>
    </submittedName>
</protein>
<dbReference type="InterPro" id="IPR038973">
    <property type="entry name" value="MutL/Mlh/Pms-like"/>
</dbReference>
<name>A0AAF0JF85_9BASI</name>
<dbReference type="GO" id="GO:0061982">
    <property type="term" value="P:meiosis I cell cycle process"/>
    <property type="evidence" value="ECO:0007669"/>
    <property type="project" value="UniProtKB-ARBA"/>
</dbReference>
<dbReference type="GO" id="GO:0006298">
    <property type="term" value="P:mismatch repair"/>
    <property type="evidence" value="ECO:0007669"/>
    <property type="project" value="InterPro"/>
</dbReference>
<evidence type="ECO:0000256" key="3">
    <source>
        <dbReference type="ARBA" id="ARBA00022763"/>
    </source>
</evidence>
<dbReference type="Pfam" id="PF01119">
    <property type="entry name" value="DNA_mis_repair"/>
    <property type="match status" value="1"/>
</dbReference>
<evidence type="ECO:0000256" key="1">
    <source>
        <dbReference type="ARBA" id="ARBA00004123"/>
    </source>
</evidence>
<gene>
    <name evidence="7" type="primary">mlh1</name>
    <name evidence="7" type="ORF">MPSI1_003503</name>
</gene>
<dbReference type="PANTHER" id="PTHR10073">
    <property type="entry name" value="DNA MISMATCH REPAIR PROTEIN MLH, PMS, MUTL"/>
    <property type="match status" value="1"/>
</dbReference>
<keyword evidence="3" id="KW-0227">DNA damage</keyword>
<keyword evidence="8" id="KW-1185">Reference proteome</keyword>
<dbReference type="InterPro" id="IPR032189">
    <property type="entry name" value="Mlh1_C"/>
</dbReference>
<dbReference type="GO" id="GO:0005524">
    <property type="term" value="F:ATP binding"/>
    <property type="evidence" value="ECO:0007669"/>
    <property type="project" value="InterPro"/>
</dbReference>
<dbReference type="InterPro" id="IPR020568">
    <property type="entry name" value="Ribosomal_Su5_D2-typ_SF"/>
</dbReference>
<keyword evidence="4" id="KW-0234">DNA repair</keyword>
<dbReference type="Pfam" id="PF13589">
    <property type="entry name" value="HATPase_c_3"/>
    <property type="match status" value="1"/>
</dbReference>
<dbReference type="SUPFAM" id="SSF54211">
    <property type="entry name" value="Ribosomal protein S5 domain 2-like"/>
    <property type="match status" value="1"/>
</dbReference>
<accession>A0AAF0JF85</accession>
<dbReference type="FunFam" id="3.30.230.10:FF:000014">
    <property type="entry name" value="DNA mismatch repair protein Mlh1"/>
    <property type="match status" value="1"/>
</dbReference>
<dbReference type="GO" id="GO:0140664">
    <property type="term" value="F:ATP-dependent DNA damage sensor activity"/>
    <property type="evidence" value="ECO:0007669"/>
    <property type="project" value="InterPro"/>
</dbReference>
<comment type="similarity">
    <text evidence="2">Belongs to the DNA mismatch repair MutL/HexB family.</text>
</comment>
<dbReference type="CDD" id="cd16926">
    <property type="entry name" value="HATPase_MutL-MLH-PMS-like"/>
    <property type="match status" value="1"/>
</dbReference>
<dbReference type="Gene3D" id="3.30.230.10">
    <property type="match status" value="1"/>
</dbReference>
<evidence type="ECO:0000256" key="2">
    <source>
        <dbReference type="ARBA" id="ARBA00006082"/>
    </source>
</evidence>
<dbReference type="SUPFAM" id="SSF55874">
    <property type="entry name" value="ATPase domain of HSP90 chaperone/DNA topoisomerase II/histidine kinase"/>
    <property type="match status" value="1"/>
</dbReference>
<proteinExistence type="inferred from homology"/>
<dbReference type="GO" id="GO:0030983">
    <property type="term" value="F:mismatched DNA binding"/>
    <property type="evidence" value="ECO:0007669"/>
    <property type="project" value="InterPro"/>
</dbReference>
<dbReference type="InterPro" id="IPR036890">
    <property type="entry name" value="HATPase_C_sf"/>
</dbReference>
<dbReference type="GO" id="GO:0016887">
    <property type="term" value="F:ATP hydrolysis activity"/>
    <property type="evidence" value="ECO:0007669"/>
    <property type="project" value="InterPro"/>
</dbReference>
<dbReference type="EMBL" id="CP118380">
    <property type="protein sequence ID" value="WFD44832.1"/>
    <property type="molecule type" value="Genomic_DNA"/>
</dbReference>
<dbReference type="InterPro" id="IPR013507">
    <property type="entry name" value="DNA_mismatch_S5_2-like"/>
</dbReference>
<dbReference type="GO" id="GO:0032389">
    <property type="term" value="C:MutLalpha complex"/>
    <property type="evidence" value="ECO:0007669"/>
    <property type="project" value="TreeGrafter"/>
</dbReference>
<dbReference type="Pfam" id="PF16413">
    <property type="entry name" value="Mlh1_C"/>
    <property type="match status" value="1"/>
</dbReference>
<dbReference type="InterPro" id="IPR002099">
    <property type="entry name" value="MutL/Mlh/PMS"/>
</dbReference>
<feature type="domain" description="DNA mismatch repair protein S5" evidence="6">
    <location>
        <begin position="242"/>
        <end position="362"/>
    </location>
</feature>
<dbReference type="InterPro" id="IPR014762">
    <property type="entry name" value="DNA_mismatch_repair_CS"/>
</dbReference>
<evidence type="ECO:0000256" key="4">
    <source>
        <dbReference type="ARBA" id="ARBA00023204"/>
    </source>
</evidence>
<evidence type="ECO:0000256" key="5">
    <source>
        <dbReference type="ARBA" id="ARBA00023242"/>
    </source>
</evidence>
<dbReference type="PANTHER" id="PTHR10073:SF12">
    <property type="entry name" value="DNA MISMATCH REPAIR PROTEIN MLH1"/>
    <property type="match status" value="1"/>
</dbReference>
<sequence>MEQVADDGLQGELSASEKLDVAPRPILRLGEDVVNRIAAGEIIHRPSNALKELLENSLDAGATQIHISLQEGGLKMLRIQDNGKGIPVSDLPLLCERFATSKLRQFSDLDCMQTFGFRGEALASISYVSSLITVVSKTRNEDMAYRDPNQTAQPKPCAGTDGTTISVQDLFFNTPQRRNVFKSTSEEYHRCLDVMTRYAIHYGSQGIGFSMKKVSIFLTKIGASSFDLNTPSDSKQTTADIIRLVHGATLARDLIYLAPTDLSSLGCSVQGWVSNADWISKKTSFLCFINNRLVDCGILRRSLELMYSSVLPKGRNPWIYISLTIEPNRIDVNVHPTKQEVHFLDQEEIVEQITTAVHELVTKHSSCRVLSTGSSLGIATSERNVQVLAPRSKSSDPRHLVRVDPQSQSLDAVMAQNSSSSQTLHDAVHLAEPACDLTSIQELREAVHLERHVVFTEVIQNHTFVGVIDIKLGTSLIQHETQLYMVDHSALIASFAYQLALRHFSAFQAIPFDPPLPLRQMLAIGFQTECIASDKPISSIAPSRREAILRDAYDSLVGHAEMLEEYFSLTIDVQHETLNTFPALFPQHLSNVVIRERIPSFLFRLATQVDWTEEKECLERICHEIAFAHIPWAMGTERNDDARIAWNIQHIWFAGMLSSRYCFSVGKRDTAKIFTQVASLPDLYRVFERC</sequence>
<dbReference type="Proteomes" id="UP001214628">
    <property type="component" value="Chromosome 6"/>
</dbReference>
<evidence type="ECO:0000313" key="8">
    <source>
        <dbReference type="Proteomes" id="UP001214628"/>
    </source>
</evidence>
<dbReference type="NCBIfam" id="TIGR00585">
    <property type="entry name" value="mutl"/>
    <property type="match status" value="1"/>
</dbReference>